<feature type="compositionally biased region" description="Acidic residues" evidence="7">
    <location>
        <begin position="968"/>
        <end position="980"/>
    </location>
</feature>
<keyword evidence="4 6" id="KW-0862">Zinc</keyword>
<feature type="compositionally biased region" description="Acidic residues" evidence="7">
    <location>
        <begin position="173"/>
        <end position="188"/>
    </location>
</feature>
<feature type="region of interest" description="Disordered" evidence="7">
    <location>
        <begin position="872"/>
        <end position="904"/>
    </location>
</feature>
<evidence type="ECO:0000256" key="4">
    <source>
        <dbReference type="ARBA" id="ARBA00022833"/>
    </source>
</evidence>
<dbReference type="GO" id="GO:0046872">
    <property type="term" value="F:metal ion binding"/>
    <property type="evidence" value="ECO:0007669"/>
    <property type="project" value="UniProtKB-KW"/>
</dbReference>
<keyword evidence="5 6" id="KW-0440">LIM domain</keyword>
<dbReference type="Pfam" id="PF02752">
    <property type="entry name" value="Arrestin_C"/>
    <property type="match status" value="1"/>
</dbReference>
<dbReference type="SMART" id="SM01017">
    <property type="entry name" value="Arrestin_C"/>
    <property type="match status" value="2"/>
</dbReference>
<evidence type="ECO:0000256" key="2">
    <source>
        <dbReference type="ARBA" id="ARBA00022606"/>
    </source>
</evidence>
<dbReference type="Gene3D" id="2.10.110.10">
    <property type="entry name" value="Cysteine Rich Protein"/>
    <property type="match status" value="2"/>
</dbReference>
<keyword evidence="2" id="KW-0716">Sensory transduction</keyword>
<keyword evidence="10" id="KW-1185">Reference proteome</keyword>
<dbReference type="PROSITE" id="PS00478">
    <property type="entry name" value="LIM_DOMAIN_1"/>
    <property type="match status" value="2"/>
</dbReference>
<feature type="region of interest" description="Disordered" evidence="7">
    <location>
        <begin position="170"/>
        <end position="196"/>
    </location>
</feature>
<dbReference type="Gene3D" id="2.60.40.640">
    <property type="match status" value="2"/>
</dbReference>
<evidence type="ECO:0000256" key="3">
    <source>
        <dbReference type="ARBA" id="ARBA00022723"/>
    </source>
</evidence>
<feature type="region of interest" description="Disordered" evidence="7">
    <location>
        <begin position="643"/>
        <end position="720"/>
    </location>
</feature>
<reference evidence="9" key="1">
    <citation type="journal article" date="2020" name="J Insects Food Feed">
        <title>The yellow mealworm (Tenebrio molitor) genome: a resource for the emerging insects as food and feed industry.</title>
        <authorList>
            <person name="Eriksson T."/>
            <person name="Andere A."/>
            <person name="Kelstrup H."/>
            <person name="Emery V."/>
            <person name="Picard C."/>
        </authorList>
    </citation>
    <scope>NUCLEOTIDE SEQUENCE</scope>
    <source>
        <strain evidence="9">Stoneville</strain>
        <tissue evidence="9">Whole head</tissue>
    </source>
</reference>
<dbReference type="SUPFAM" id="SSF81296">
    <property type="entry name" value="E set domains"/>
    <property type="match status" value="2"/>
</dbReference>
<name>A0A8J6H934_TENMO</name>
<feature type="domain" description="LIM zinc-binding" evidence="8">
    <location>
        <begin position="487"/>
        <end position="547"/>
    </location>
</feature>
<evidence type="ECO:0000313" key="10">
    <source>
        <dbReference type="Proteomes" id="UP000719412"/>
    </source>
</evidence>
<dbReference type="PROSITE" id="PS50023">
    <property type="entry name" value="LIM_DOMAIN_2"/>
    <property type="match status" value="2"/>
</dbReference>
<evidence type="ECO:0000256" key="5">
    <source>
        <dbReference type="ARBA" id="ARBA00023038"/>
    </source>
</evidence>
<feature type="compositionally biased region" description="Basic and acidic residues" evidence="7">
    <location>
        <begin position="351"/>
        <end position="362"/>
    </location>
</feature>
<dbReference type="CDD" id="cd09445">
    <property type="entry name" value="LIM_Mical_like_2"/>
    <property type="match status" value="1"/>
</dbReference>
<protein>
    <recommendedName>
        <fullName evidence="8">LIM zinc-binding domain-containing protein</fullName>
    </recommendedName>
</protein>
<keyword evidence="3 6" id="KW-0479">Metal-binding</keyword>
<dbReference type="InterPro" id="IPR011022">
    <property type="entry name" value="Arrestin_C-like"/>
</dbReference>
<feature type="compositionally biased region" description="Low complexity" evidence="7">
    <location>
        <begin position="389"/>
        <end position="405"/>
    </location>
</feature>
<dbReference type="InterPro" id="IPR014756">
    <property type="entry name" value="Ig_E-set"/>
</dbReference>
<evidence type="ECO:0000256" key="1">
    <source>
        <dbReference type="ARBA" id="ARBA00005298"/>
    </source>
</evidence>
<evidence type="ECO:0000256" key="6">
    <source>
        <dbReference type="PROSITE-ProRule" id="PRU00125"/>
    </source>
</evidence>
<organism evidence="9 10">
    <name type="scientific">Tenebrio molitor</name>
    <name type="common">Yellow mealworm beetle</name>
    <dbReference type="NCBI Taxonomy" id="7067"/>
    <lineage>
        <taxon>Eukaryota</taxon>
        <taxon>Metazoa</taxon>
        <taxon>Ecdysozoa</taxon>
        <taxon>Arthropoda</taxon>
        <taxon>Hexapoda</taxon>
        <taxon>Insecta</taxon>
        <taxon>Pterygota</taxon>
        <taxon>Neoptera</taxon>
        <taxon>Endopterygota</taxon>
        <taxon>Coleoptera</taxon>
        <taxon>Polyphaga</taxon>
        <taxon>Cucujiformia</taxon>
        <taxon>Tenebrionidae</taxon>
        <taxon>Tenebrio</taxon>
    </lineage>
</organism>
<dbReference type="Pfam" id="PF00412">
    <property type="entry name" value="LIM"/>
    <property type="match status" value="2"/>
</dbReference>
<feature type="compositionally biased region" description="Basic and acidic residues" evidence="7">
    <location>
        <begin position="673"/>
        <end position="686"/>
    </location>
</feature>
<dbReference type="CDD" id="cd09358">
    <property type="entry name" value="LIM_Mical_like"/>
    <property type="match status" value="1"/>
</dbReference>
<gene>
    <name evidence="9" type="ORF">GEV33_013119</name>
</gene>
<dbReference type="SMART" id="SM00132">
    <property type="entry name" value="LIM"/>
    <property type="match status" value="2"/>
</dbReference>
<feature type="region of interest" description="Disordered" evidence="7">
    <location>
        <begin position="340"/>
        <end position="434"/>
    </location>
</feature>
<dbReference type="InterPro" id="IPR011021">
    <property type="entry name" value="Arrestin-like_N"/>
</dbReference>
<feature type="compositionally biased region" description="Acidic residues" evidence="7">
    <location>
        <begin position="363"/>
        <end position="374"/>
    </location>
</feature>
<dbReference type="InterPro" id="IPR014752">
    <property type="entry name" value="Arrestin-like_C"/>
</dbReference>
<dbReference type="EMBL" id="JABDTM020027994">
    <property type="protein sequence ID" value="KAH0809672.1"/>
    <property type="molecule type" value="Genomic_DNA"/>
</dbReference>
<dbReference type="Proteomes" id="UP000719412">
    <property type="component" value="Unassembled WGS sequence"/>
</dbReference>
<comment type="caution">
    <text evidence="9">The sequence shown here is derived from an EMBL/GenBank/DDBJ whole genome shotgun (WGS) entry which is preliminary data.</text>
</comment>
<comment type="similarity">
    <text evidence="1">Belongs to the arrestin family.</text>
</comment>
<feature type="compositionally biased region" description="Basic and acidic residues" evidence="7">
    <location>
        <begin position="892"/>
        <end position="904"/>
    </location>
</feature>
<evidence type="ECO:0000313" key="9">
    <source>
        <dbReference type="EMBL" id="KAH0809672.1"/>
    </source>
</evidence>
<dbReference type="SUPFAM" id="SSF57716">
    <property type="entry name" value="Glucocorticoid receptor-like (DNA-binding domain)"/>
    <property type="match status" value="4"/>
</dbReference>
<dbReference type="Pfam" id="PF00339">
    <property type="entry name" value="Arrestin_N"/>
    <property type="match status" value="1"/>
</dbReference>
<dbReference type="InterPro" id="IPR001781">
    <property type="entry name" value="Znf_LIM"/>
</dbReference>
<feature type="compositionally biased region" description="Acidic residues" evidence="7">
    <location>
        <begin position="656"/>
        <end position="672"/>
    </location>
</feature>
<dbReference type="PANTHER" id="PTHR24206">
    <property type="entry name" value="OS06G0237300 PROTEIN"/>
    <property type="match status" value="1"/>
</dbReference>
<evidence type="ECO:0000256" key="7">
    <source>
        <dbReference type="SAM" id="MobiDB-lite"/>
    </source>
</evidence>
<evidence type="ECO:0000259" key="8">
    <source>
        <dbReference type="PROSITE" id="PS50023"/>
    </source>
</evidence>
<feature type="region of interest" description="Disordered" evidence="7">
    <location>
        <begin position="933"/>
        <end position="985"/>
    </location>
</feature>
<accession>A0A8J6H934</accession>
<dbReference type="FunFam" id="2.10.110.10:FF:000002">
    <property type="entry name" value="LIM domain and actin-binding 1"/>
    <property type="match status" value="1"/>
</dbReference>
<sequence>MRVISANISLQEAGRIARGHVGAYPTAAETNERGSNRDDPRITRFDLTDSDYYYVEMAETVKKSRIVSDTDDNLEEALMEEFNLRLKKCMSQDDLQQNTETTIIDNEELSKTASRDLIKAEQENYYEEPIETNGKQNGYHQEENIYENVGHQSNKTDPVATEQNVDNATRIDQDDETSAVYEDIDDDPTTNSRPDLTLTDLCEAKEVEQEVKSAKDRMLLSTDVAPCLLFTQTVTSPMLTPSEENIDFLKGFRRESTSNGDNDAVVTDIDELKTKASGDWVVVDKEENVYENSEFLKRNKDAAIYENLKLVQENIYENLKDLEAKVDKENQEVIYQNVGELRETQEEETKEEEKMAVATEEKGESDEDRPETEVVDVGKQIDKFESEESTQVTESYVETTTVESHSSADKGLKKKKSKKSRKEEKENISVNGTNNDCEDSFYNVNVKNLKSSFSKFDALQKKNVLHVRSSDSSKAQEKFNGAQIDTSNCRACEKPVFQMEQIKAEKGVWHKNCFRCTECNKQLNVDTYQSNEGSLYCKPHFKALFTPKAVEDDAPHKPRKPELIIRESQPVELPPDVVRASDKPDLGLEELQSLNVKERFQVFEHHQQTESNEDRTLSTVNVKRSPSILSKLAKQAKGMDIGVADDSLNGIPIEESSSEEEEEDDGIEGEDADLIRAKKVQKEKPFHFTGMSDVKSRWEQGEQHSSRDERREERKQEIQSIRNRLFMGKQGKMKEAYQQAVMESESCVNLRKEPIEICDTKSLKERFEKGELVNEHEAKEKDAEDTEVFESEISKKSRSLFLELDANASKAPQLTPISTPKIDVKKVRESYLMKSASEDVVKSSVNPVDDVQVRTADIQRRFKFFETYKEPEKEKKTFRITPPREGQAKAPTPDRDVYRDPEIVRSEELVEDSVIAKETHTATKMLNKFRQMEENLTKEPQPSGPKPLKRFTPPPEPARPESSSEAESGSEEESEEEDEPDNVKVADDDLIEAQKAARAKQLRAKFERWEANEIKKEQNSGTVNIIEELGEEQSQIESTKSLRARFESMREGSTETNRTPRVKVNRFVLSLVKELPNVTETCESCNSRVYPLEKISVHNHIYHKNCFKCMECNCVLRMDSYSYNQGLLYCMPHFKRLFISKGNYDTGFGLADCVVRSDPPKCCKCGTIMDYIREFDIKLDKEYYYAGENINGVVVLDTVENFKLRTIRILLRGKAHAEWKVLLSGDRRTVKDDQYFIDERQVVWGEKNLETTIPILPRGMHKFPFRFSLPESSLPCSFESKPCCIRYYFKVTIDIPYASPPQGMKYFTVIGPHIDCMDEQYLVRVPSPRTPPLSPRPSQKPVVCEDRKSTCCWCCKKGTVSLRCVLERSAYVCKESVKLKATIDNQSDDEVKLRVRLEQCCEFFIDRGVLGVSKDLKHLVFEYRGTSVKPRSRSKWDSSNSLVLPPMPTTLVGICRLVQIYYVLSVSLDSDKDADVVQVNFPITIATVPFRIPNTNTSPTIRYEHASSHVEGGQYIGPEFLLGQVYDGNEHHIREPIVLYKPLYVTVDKSETN</sequence>
<reference evidence="9" key="2">
    <citation type="submission" date="2021-08" db="EMBL/GenBank/DDBJ databases">
        <authorList>
            <person name="Eriksson T."/>
        </authorList>
    </citation>
    <scope>NUCLEOTIDE SEQUENCE</scope>
    <source>
        <strain evidence="9">Stoneville</strain>
        <tissue evidence="9">Whole head</tissue>
    </source>
</reference>
<feature type="domain" description="LIM zinc-binding" evidence="8">
    <location>
        <begin position="1080"/>
        <end position="1140"/>
    </location>
</feature>
<proteinExistence type="inferred from homology"/>
<feature type="compositionally biased region" description="Basic and acidic residues" evidence="7">
    <location>
        <begin position="694"/>
        <end position="717"/>
    </location>
</feature>